<name>A0A6L2MUX6_TANCI</name>
<gene>
    <name evidence="2" type="ORF">Tci_048173</name>
</gene>
<accession>A0A6L2MUX6</accession>
<dbReference type="PROSITE" id="PS50948">
    <property type="entry name" value="PAN"/>
    <property type="match status" value="1"/>
</dbReference>
<protein>
    <submittedName>
        <fullName evidence="2">Apple-like protein</fullName>
    </submittedName>
</protein>
<dbReference type="AlphaFoldDB" id="A0A6L2MUX6"/>
<dbReference type="InterPro" id="IPR003609">
    <property type="entry name" value="Pan_app"/>
</dbReference>
<evidence type="ECO:0000259" key="1">
    <source>
        <dbReference type="PROSITE" id="PS50948"/>
    </source>
</evidence>
<dbReference type="Pfam" id="PF08276">
    <property type="entry name" value="PAN_2"/>
    <property type="match status" value="1"/>
</dbReference>
<evidence type="ECO:0000313" key="2">
    <source>
        <dbReference type="EMBL" id="GEU76195.1"/>
    </source>
</evidence>
<sequence length="139" mass="15308">MWILTPEGQIDGGATGLWVPKFCYGVNSGMGCKEVLSLPLCRNQNDIFSYRNGEFASHQTSNIIDSNLSLSISDCLVKCWNDCSCVGFNSSNDNGTGCILWKGSNSFSDNSSVISAWKYVIRSQNPSIEERASKRRYGT</sequence>
<feature type="domain" description="Apple" evidence="1">
    <location>
        <begin position="41"/>
        <end position="124"/>
    </location>
</feature>
<dbReference type="EMBL" id="BKCJ010007231">
    <property type="protein sequence ID" value="GEU76195.1"/>
    <property type="molecule type" value="Genomic_DNA"/>
</dbReference>
<proteinExistence type="predicted"/>
<reference evidence="2" key="1">
    <citation type="journal article" date="2019" name="Sci. Rep.">
        <title>Draft genome of Tanacetum cinerariifolium, the natural source of mosquito coil.</title>
        <authorList>
            <person name="Yamashiro T."/>
            <person name="Shiraishi A."/>
            <person name="Satake H."/>
            <person name="Nakayama K."/>
        </authorList>
    </citation>
    <scope>NUCLEOTIDE SEQUENCE</scope>
</reference>
<organism evidence="2">
    <name type="scientific">Tanacetum cinerariifolium</name>
    <name type="common">Dalmatian daisy</name>
    <name type="synonym">Chrysanthemum cinerariifolium</name>
    <dbReference type="NCBI Taxonomy" id="118510"/>
    <lineage>
        <taxon>Eukaryota</taxon>
        <taxon>Viridiplantae</taxon>
        <taxon>Streptophyta</taxon>
        <taxon>Embryophyta</taxon>
        <taxon>Tracheophyta</taxon>
        <taxon>Spermatophyta</taxon>
        <taxon>Magnoliopsida</taxon>
        <taxon>eudicotyledons</taxon>
        <taxon>Gunneridae</taxon>
        <taxon>Pentapetalae</taxon>
        <taxon>asterids</taxon>
        <taxon>campanulids</taxon>
        <taxon>Asterales</taxon>
        <taxon>Asteraceae</taxon>
        <taxon>Asteroideae</taxon>
        <taxon>Anthemideae</taxon>
        <taxon>Anthemidinae</taxon>
        <taxon>Tanacetum</taxon>
    </lineage>
</organism>
<comment type="caution">
    <text evidence="2">The sequence shown here is derived from an EMBL/GenBank/DDBJ whole genome shotgun (WGS) entry which is preliminary data.</text>
</comment>